<dbReference type="SUPFAM" id="SSF52540">
    <property type="entry name" value="P-loop containing nucleoside triphosphate hydrolases"/>
    <property type="match status" value="1"/>
</dbReference>
<protein>
    <submittedName>
        <fullName evidence="9">ATPase</fullName>
    </submittedName>
</protein>
<dbReference type="Gene3D" id="3.40.50.300">
    <property type="entry name" value="P-loop containing nucleotide triphosphate hydrolases"/>
    <property type="match status" value="3"/>
</dbReference>
<name>A0A8J2YMZ9_9BACL</name>
<dbReference type="EMBL" id="BMIR01000028">
    <property type="protein sequence ID" value="GGE54994.1"/>
    <property type="molecule type" value="Genomic_DNA"/>
</dbReference>
<dbReference type="Proteomes" id="UP000628775">
    <property type="component" value="Unassembled WGS sequence"/>
</dbReference>
<dbReference type="GO" id="GO:0005524">
    <property type="term" value="F:ATP binding"/>
    <property type="evidence" value="ECO:0007669"/>
    <property type="project" value="UniProtKB-KW"/>
</dbReference>
<feature type="domain" description="DNA2/NAM7 helicase helicase" evidence="7">
    <location>
        <begin position="270"/>
        <end position="521"/>
    </location>
</feature>
<dbReference type="GO" id="GO:0016787">
    <property type="term" value="F:hydrolase activity"/>
    <property type="evidence" value="ECO:0007669"/>
    <property type="project" value="UniProtKB-KW"/>
</dbReference>
<dbReference type="InterPro" id="IPR050534">
    <property type="entry name" value="Coronavir_polyprotein_1ab"/>
</dbReference>
<gene>
    <name evidence="9" type="ORF">GCM10011391_37440</name>
</gene>
<keyword evidence="10" id="KW-1185">Reference proteome</keyword>
<evidence type="ECO:0000256" key="4">
    <source>
        <dbReference type="ARBA" id="ARBA00022806"/>
    </source>
</evidence>
<evidence type="ECO:0000256" key="2">
    <source>
        <dbReference type="ARBA" id="ARBA00022741"/>
    </source>
</evidence>
<feature type="domain" description="DNA2/NAM7 helicase helicase" evidence="7">
    <location>
        <begin position="595"/>
        <end position="800"/>
    </location>
</feature>
<dbReference type="AlphaFoldDB" id="A0A8J2YMZ9"/>
<dbReference type="InterPro" id="IPR027417">
    <property type="entry name" value="P-loop_NTPase"/>
</dbReference>
<dbReference type="InterPro" id="IPR041679">
    <property type="entry name" value="DNA2/NAM7-like_C"/>
</dbReference>
<keyword evidence="2" id="KW-0547">Nucleotide-binding</keyword>
<dbReference type="PANTHER" id="PTHR43788:SF8">
    <property type="entry name" value="DNA-BINDING PROTEIN SMUBP-2"/>
    <property type="match status" value="1"/>
</dbReference>
<keyword evidence="5" id="KW-0067">ATP-binding</keyword>
<dbReference type="InterPro" id="IPR041677">
    <property type="entry name" value="DNA2/NAM7_AAA_11"/>
</dbReference>
<comment type="caution">
    <text evidence="9">The sequence shown here is derived from an EMBL/GenBank/DDBJ whole genome shotgun (WGS) entry which is preliminary data.</text>
</comment>
<evidence type="ECO:0000259" key="7">
    <source>
        <dbReference type="Pfam" id="PF13086"/>
    </source>
</evidence>
<accession>A0A8J2YMZ9</accession>
<dbReference type="RefSeq" id="WP_188698445.1">
    <property type="nucleotide sequence ID" value="NZ_BMIR01000028.1"/>
</dbReference>
<reference evidence="9" key="1">
    <citation type="journal article" date="2014" name="Int. J. Syst. Evol. Microbiol.">
        <title>Complete genome sequence of Corynebacterium casei LMG S-19264T (=DSM 44701T), isolated from a smear-ripened cheese.</title>
        <authorList>
            <consortium name="US DOE Joint Genome Institute (JGI-PGF)"/>
            <person name="Walter F."/>
            <person name="Albersmeier A."/>
            <person name="Kalinowski J."/>
            <person name="Ruckert C."/>
        </authorList>
    </citation>
    <scope>NUCLEOTIDE SEQUENCE</scope>
    <source>
        <strain evidence="9">CGMCC 1.15371</strain>
    </source>
</reference>
<evidence type="ECO:0000256" key="5">
    <source>
        <dbReference type="ARBA" id="ARBA00022840"/>
    </source>
</evidence>
<proteinExistence type="inferred from homology"/>
<evidence type="ECO:0000256" key="6">
    <source>
        <dbReference type="SAM" id="Coils"/>
    </source>
</evidence>
<evidence type="ECO:0000313" key="9">
    <source>
        <dbReference type="EMBL" id="GGE54994.1"/>
    </source>
</evidence>
<evidence type="ECO:0000259" key="8">
    <source>
        <dbReference type="Pfam" id="PF13087"/>
    </source>
</evidence>
<reference evidence="9" key="2">
    <citation type="submission" date="2020-09" db="EMBL/GenBank/DDBJ databases">
        <authorList>
            <person name="Sun Q."/>
            <person name="Zhou Y."/>
        </authorList>
    </citation>
    <scope>NUCLEOTIDE SEQUENCE</scope>
    <source>
        <strain evidence="9">CGMCC 1.15371</strain>
    </source>
</reference>
<evidence type="ECO:0000256" key="3">
    <source>
        <dbReference type="ARBA" id="ARBA00022801"/>
    </source>
</evidence>
<keyword evidence="4" id="KW-0347">Helicase</keyword>
<keyword evidence="6" id="KW-0175">Coiled coil</keyword>
<dbReference type="PANTHER" id="PTHR43788">
    <property type="entry name" value="DNA2/NAM7 HELICASE FAMILY MEMBER"/>
    <property type="match status" value="1"/>
</dbReference>
<dbReference type="Pfam" id="PF13086">
    <property type="entry name" value="AAA_11"/>
    <property type="match status" value="2"/>
</dbReference>
<comment type="similarity">
    <text evidence="1">Belongs to the DNA2/NAM7 helicase family.</text>
</comment>
<evidence type="ECO:0000256" key="1">
    <source>
        <dbReference type="ARBA" id="ARBA00007913"/>
    </source>
</evidence>
<dbReference type="GO" id="GO:0043139">
    <property type="term" value="F:5'-3' DNA helicase activity"/>
    <property type="evidence" value="ECO:0007669"/>
    <property type="project" value="TreeGrafter"/>
</dbReference>
<feature type="domain" description="DNA2/NAM7 helicase-like C-terminal" evidence="8">
    <location>
        <begin position="883"/>
        <end position="1014"/>
    </location>
</feature>
<keyword evidence="3" id="KW-0378">Hydrolase</keyword>
<feature type="coiled-coil region" evidence="6">
    <location>
        <begin position="499"/>
        <end position="597"/>
    </location>
</feature>
<dbReference type="Pfam" id="PF13087">
    <property type="entry name" value="AAA_12"/>
    <property type="match status" value="1"/>
</dbReference>
<evidence type="ECO:0000313" key="10">
    <source>
        <dbReference type="Proteomes" id="UP000628775"/>
    </source>
</evidence>
<organism evidence="9 10">
    <name type="scientific">Pullulanibacillus camelliae</name>
    <dbReference type="NCBI Taxonomy" id="1707096"/>
    <lineage>
        <taxon>Bacteria</taxon>
        <taxon>Bacillati</taxon>
        <taxon>Bacillota</taxon>
        <taxon>Bacilli</taxon>
        <taxon>Bacillales</taxon>
        <taxon>Sporolactobacillaceae</taxon>
        <taxon>Pullulanibacillus</taxon>
    </lineage>
</organism>
<sequence length="1041" mass="120743">MNRRKDILNAWITMEQLSEGSINKKDKSLKPLHTVDEDWNKFFSDFLTKQKEQQMEEQKKQQNDVSDQFFKKSGLVLYFDIFNFQDVVDILRKKYKIAKTYEEVSNSDKFTFSLYFDNQLNFIADKLFFTMSGYIRQHGDLPKDFFKVENAFREDLNRKFAENFNATISELLQKHNVSRENFRYAFVRNLDNGDVRLHSFFIEDLNKVKTVSNKNLDQYFNGFSGDRQNLDSHKESVHFNPHIFEAILQPKFYPLGRFPSHPDFALSFMQQVAVNLALNDENAIRSVNGPPGTGKTTLLKDIFADLVVQQAVEIVQLSNKSIQGSLVYWQRAKLGVLPPSISDKNMIVASSNNGAVQNIVKELPKSKEIADVFQKQLAEANYFKAVSNSKLTSEGFGKNREMKSELLNEENWGTFSLEGGAETNVNNLLLNIEAIEKDLEEHYQANPDVYEDFLHLYDELKIEKERIQEYSEKMYSLKKLTTKHKEQFVAFEQEEKEKRINLISQEREARREIESLRQESINLQNDLSNVSIELEKLTNVQAQAERNYNVVTSQKPSFLWFQKIFNKPKVERYFKTLNGLNDHLNHLSQQKTKLLDEHMQREKSLRENATKSEYAQKQIQDTKADFNRWMISQQNDFKKLEQEIALLEELKFQRGIKELDFSLSYDELQKSNPWSTKQFRILQSELFISALKVRKQFLYENRKNLKAARIIWNKQSEYIGKQNGHQLISESWQWLNFTIPVVSTTFASFGRMFKNLNENSIGNLFIDEAGQAPPQASVGAIFRSKKVMVVGDPSQIKPVITLDSNVLTLIGRYYNVDEKFVSADASTQTIVDAASRYGFQKNEDEWMGIPLWVHRRSNYPMFTISNEISYDGLMVQGKTEDESQGKSQWYDSIGKANDKFVKEQADLLKSLIDKRLQEDPDMADEIYVISPFRNVTYKLAQVLDEINFTKREKDKSTNIGTVHTFQGKEAKIVYFVLGADSNSSGAARWAVSEPNIMNVAATRAKEEFYVIGDRKLYASLGSRVANQTISIIDDYNRSFNE</sequence>